<evidence type="ECO:0000313" key="3">
    <source>
        <dbReference type="Proteomes" id="UP000012317"/>
    </source>
</evidence>
<dbReference type="STRING" id="1189619.pgond44_10336"/>
<evidence type="ECO:0000256" key="1">
    <source>
        <dbReference type="SAM" id="SignalP"/>
    </source>
</evidence>
<gene>
    <name evidence="2" type="ORF">pgond44_10336</name>
</gene>
<dbReference type="EMBL" id="APLF01000009">
    <property type="protein sequence ID" value="EMY80952.1"/>
    <property type="molecule type" value="Genomic_DNA"/>
</dbReference>
<dbReference type="eggNOG" id="COG4704">
    <property type="taxonomic scope" value="Bacteria"/>
</dbReference>
<reference evidence="2 3" key="1">
    <citation type="journal article" date="2014" name="Genome Biol. Evol.">
        <title>Extensive gene acquisition in the extremely psychrophilic bacterial species Psychroflexus torquis and the link to sea-ice ecosystem specialism.</title>
        <authorList>
            <person name="Feng S."/>
            <person name="Powell S.M."/>
            <person name="Wilson R."/>
            <person name="Bowman J.P."/>
        </authorList>
    </citation>
    <scope>NUCLEOTIDE SEQUENCE [LARGE SCALE GENOMIC DNA]</scope>
    <source>
        <strain evidence="2 3">ACAM 44</strain>
    </source>
</reference>
<evidence type="ECO:0000313" key="2">
    <source>
        <dbReference type="EMBL" id="EMY80952.1"/>
    </source>
</evidence>
<dbReference type="Proteomes" id="UP000012317">
    <property type="component" value="Unassembled WGS sequence"/>
</dbReference>
<comment type="caution">
    <text evidence="2">The sequence shown here is derived from an EMBL/GenBank/DDBJ whole genome shotgun (WGS) entry which is preliminary data.</text>
</comment>
<dbReference type="AlphaFoldDB" id="N1WUT6"/>
<feature type="signal peptide" evidence="1">
    <location>
        <begin position="1"/>
        <end position="21"/>
    </location>
</feature>
<evidence type="ECO:0008006" key="4">
    <source>
        <dbReference type="Google" id="ProtNLM"/>
    </source>
</evidence>
<feature type="chain" id="PRO_5004113046" description="DUF2141 domain-containing protein" evidence="1">
    <location>
        <begin position="22"/>
        <end position="138"/>
    </location>
</feature>
<accession>N1WUT6</accession>
<name>N1WUT6_9FLAO</name>
<keyword evidence="1" id="KW-0732">Signal</keyword>
<protein>
    <recommendedName>
        <fullName evidence="4">DUF2141 domain-containing protein</fullName>
    </recommendedName>
</protein>
<dbReference type="RefSeq" id="WP_003441187.1">
    <property type="nucleotide sequence ID" value="NZ_APLF01000009.1"/>
</dbReference>
<organism evidence="2 3">
    <name type="scientific">Psychroflexus gondwanensis ACAM 44</name>
    <dbReference type="NCBI Taxonomy" id="1189619"/>
    <lineage>
        <taxon>Bacteria</taxon>
        <taxon>Pseudomonadati</taxon>
        <taxon>Bacteroidota</taxon>
        <taxon>Flavobacteriia</taxon>
        <taxon>Flavobacteriales</taxon>
        <taxon>Flavobacteriaceae</taxon>
        <taxon>Psychroflexus</taxon>
    </lineage>
</organism>
<dbReference type="InterPro" id="IPR018673">
    <property type="entry name" value="DUF2141"/>
</dbReference>
<dbReference type="Pfam" id="PF09912">
    <property type="entry name" value="DUF2141"/>
    <property type="match status" value="1"/>
</dbReference>
<sequence>MNTIVKLMTLALLFSLQSLVAQDKGDLTIRFENVKDTKGELYVGIFEKDNFLRIPTIGKIVKVDEKGSEVTFEDVAYGSYAISVYHDLNGNQTMDRESDGMPSEPWAMSGTIDPNQYPTWDAAKFDLKSKKQEFLLKF</sequence>
<proteinExistence type="predicted"/>
<keyword evidence="3" id="KW-1185">Reference proteome</keyword>